<evidence type="ECO:0000313" key="5">
    <source>
        <dbReference type="Proteomes" id="UP000636709"/>
    </source>
</evidence>
<evidence type="ECO:0000256" key="1">
    <source>
        <dbReference type="SAM" id="MobiDB-lite"/>
    </source>
</evidence>
<dbReference type="Pfam" id="PF10058">
    <property type="entry name" value="Zn_ribbon_10"/>
    <property type="match status" value="1"/>
</dbReference>
<sequence length="383" mass="41422">MASSPPAAAAAAADEVAPAPAEAAEAAKGKAKRGGVLGRMWRALFGGREDFEKRLQYLSKEEAAVHARMRRRTQFSRRAVRNLIVLSVLAEVLAVVYAIVMTRDEDLTWQMRAIRVLPIFVLPAVSSLIYSTVVNFTRMLERKDQKTLEKLRAERKAKIDELKERTNYYLTQQLIQKYDLDPAAKAAAASVLASKLGEETGLKVHVGEGPKLDAAVARSNDAEISRSDGLRNRKQPNARGSKQGTESIPTANAGLETAPAPMVVEHHQGTGASDGGWIAKIAALLVGEDPSQSYALICGNCHMHNGLARKEDYPHVTYYCPHCHALNTSKQSMGQYSGRSTPGVPVDGISSSSSVQEGESSNLTTLQELPKEGSAEKKMEASG</sequence>
<organism evidence="4 5">
    <name type="scientific">Digitaria exilis</name>
    <dbReference type="NCBI Taxonomy" id="1010633"/>
    <lineage>
        <taxon>Eukaryota</taxon>
        <taxon>Viridiplantae</taxon>
        <taxon>Streptophyta</taxon>
        <taxon>Embryophyta</taxon>
        <taxon>Tracheophyta</taxon>
        <taxon>Spermatophyta</taxon>
        <taxon>Magnoliopsida</taxon>
        <taxon>Liliopsida</taxon>
        <taxon>Poales</taxon>
        <taxon>Poaceae</taxon>
        <taxon>PACMAD clade</taxon>
        <taxon>Panicoideae</taxon>
        <taxon>Panicodae</taxon>
        <taxon>Paniceae</taxon>
        <taxon>Anthephorinae</taxon>
        <taxon>Digitaria</taxon>
    </lineage>
</organism>
<feature type="compositionally biased region" description="Basic and acidic residues" evidence="1">
    <location>
        <begin position="369"/>
        <end position="383"/>
    </location>
</feature>
<dbReference type="AlphaFoldDB" id="A0A835FMW8"/>
<proteinExistence type="predicted"/>
<gene>
    <name evidence="4" type="ORF">HU200_007434</name>
</gene>
<dbReference type="GO" id="GO:0071786">
    <property type="term" value="P:endoplasmic reticulum tubular network organization"/>
    <property type="evidence" value="ECO:0007669"/>
    <property type="project" value="InterPro"/>
</dbReference>
<keyword evidence="2" id="KW-1133">Transmembrane helix</keyword>
<dbReference type="OrthoDB" id="1725934at2759"/>
<feature type="compositionally biased region" description="Low complexity" evidence="1">
    <location>
        <begin position="350"/>
        <end position="361"/>
    </location>
</feature>
<dbReference type="InterPro" id="IPR019273">
    <property type="entry name" value="Lunapark_Znf"/>
</dbReference>
<comment type="caution">
    <text evidence="4">The sequence shown here is derived from an EMBL/GenBank/DDBJ whole genome shotgun (WGS) entry which is preliminary data.</text>
</comment>
<dbReference type="EMBL" id="JACEFO010000500">
    <property type="protein sequence ID" value="KAF8768870.1"/>
    <property type="molecule type" value="Genomic_DNA"/>
</dbReference>
<feature type="compositionally biased region" description="Polar residues" evidence="1">
    <location>
        <begin position="238"/>
        <end position="250"/>
    </location>
</feature>
<evidence type="ECO:0000256" key="2">
    <source>
        <dbReference type="SAM" id="Phobius"/>
    </source>
</evidence>
<reference evidence="4" key="1">
    <citation type="submission" date="2020-07" db="EMBL/GenBank/DDBJ databases">
        <title>Genome sequence and genetic diversity analysis of an under-domesticated orphan crop, white fonio (Digitaria exilis).</title>
        <authorList>
            <person name="Bennetzen J.L."/>
            <person name="Chen S."/>
            <person name="Ma X."/>
            <person name="Wang X."/>
            <person name="Yssel A.E.J."/>
            <person name="Chaluvadi S.R."/>
            <person name="Johnson M."/>
            <person name="Gangashetty P."/>
            <person name="Hamidou F."/>
            <person name="Sanogo M.D."/>
            <person name="Zwaenepoel A."/>
            <person name="Wallace J."/>
            <person name="Van De Peer Y."/>
            <person name="Van Deynze A."/>
        </authorList>
    </citation>
    <scope>NUCLEOTIDE SEQUENCE</scope>
    <source>
        <tissue evidence="4">Leaves</tissue>
    </source>
</reference>
<dbReference type="PANTHER" id="PTHR22166">
    <property type="entry name" value="ENDOPLASMIC RETICULUM JUNCTION FORMATION PROTEIN LUNAPARK"/>
    <property type="match status" value="1"/>
</dbReference>
<accession>A0A835FMW8</accession>
<keyword evidence="2" id="KW-0812">Transmembrane</keyword>
<protein>
    <recommendedName>
        <fullName evidence="3">Lunapark zinc ribbon domain-containing protein</fullName>
    </recommendedName>
</protein>
<keyword evidence="2" id="KW-0472">Membrane</keyword>
<dbReference type="InterPro" id="IPR040115">
    <property type="entry name" value="Lnp"/>
</dbReference>
<dbReference type="Proteomes" id="UP000636709">
    <property type="component" value="Unassembled WGS sequence"/>
</dbReference>
<feature type="compositionally biased region" description="Basic and acidic residues" evidence="1">
    <location>
        <begin position="220"/>
        <end position="231"/>
    </location>
</feature>
<evidence type="ECO:0000259" key="3">
    <source>
        <dbReference type="Pfam" id="PF10058"/>
    </source>
</evidence>
<feature type="domain" description="Lunapark zinc ribbon" evidence="3">
    <location>
        <begin position="277"/>
        <end position="327"/>
    </location>
</feature>
<keyword evidence="5" id="KW-1185">Reference proteome</keyword>
<feature type="transmembrane region" description="Helical" evidence="2">
    <location>
        <begin position="79"/>
        <end position="101"/>
    </location>
</feature>
<feature type="transmembrane region" description="Helical" evidence="2">
    <location>
        <begin position="113"/>
        <end position="136"/>
    </location>
</feature>
<dbReference type="GO" id="GO:0071782">
    <property type="term" value="C:endoplasmic reticulum tubular network"/>
    <property type="evidence" value="ECO:0007669"/>
    <property type="project" value="TreeGrafter"/>
</dbReference>
<feature type="region of interest" description="Disordered" evidence="1">
    <location>
        <begin position="332"/>
        <end position="383"/>
    </location>
</feature>
<evidence type="ECO:0000313" key="4">
    <source>
        <dbReference type="EMBL" id="KAF8768870.1"/>
    </source>
</evidence>
<name>A0A835FMW8_9POAL</name>
<dbReference type="PANTHER" id="PTHR22166:SF12">
    <property type="entry name" value="ENDOPLASMIC RETICULUM JUNCTION FORMATION PROTEIN LUNAPARK"/>
    <property type="match status" value="1"/>
</dbReference>
<feature type="region of interest" description="Disordered" evidence="1">
    <location>
        <begin position="215"/>
        <end position="253"/>
    </location>
</feature>